<dbReference type="InterPro" id="IPR000425">
    <property type="entry name" value="MIP"/>
</dbReference>
<dbReference type="PANTHER" id="PTHR19139">
    <property type="entry name" value="AQUAPORIN TRANSPORTER"/>
    <property type="match status" value="1"/>
</dbReference>
<evidence type="ECO:0000256" key="8">
    <source>
        <dbReference type="RuleBase" id="RU000477"/>
    </source>
</evidence>
<evidence type="ECO:0000256" key="9">
    <source>
        <dbReference type="SAM" id="MobiDB-lite"/>
    </source>
</evidence>
<dbReference type="InterPro" id="IPR022357">
    <property type="entry name" value="MIP_CS"/>
</dbReference>
<dbReference type="RefSeq" id="WP_382312290.1">
    <property type="nucleotide sequence ID" value="NZ_JBHUFD010000001.1"/>
</dbReference>
<comment type="subcellular location">
    <subcellularLocation>
        <location evidence="1">Cell membrane</location>
        <topology evidence="1">Multi-pass membrane protein</topology>
    </subcellularLocation>
</comment>
<reference evidence="12" key="1">
    <citation type="journal article" date="2019" name="Int. J. Syst. Evol. Microbiol.">
        <title>The Global Catalogue of Microorganisms (GCM) 10K type strain sequencing project: providing services to taxonomists for standard genome sequencing and annotation.</title>
        <authorList>
            <consortium name="The Broad Institute Genomics Platform"/>
            <consortium name="The Broad Institute Genome Sequencing Center for Infectious Disease"/>
            <person name="Wu L."/>
            <person name="Ma J."/>
        </authorList>
    </citation>
    <scope>NUCLEOTIDE SEQUENCE [LARGE SCALE GENOMIC DNA]</scope>
    <source>
        <strain evidence="12">CGMCC 1.15795</strain>
    </source>
</reference>
<dbReference type="Gene3D" id="1.20.1080.10">
    <property type="entry name" value="Glycerol uptake facilitator protein"/>
    <property type="match status" value="1"/>
</dbReference>
<evidence type="ECO:0000313" key="11">
    <source>
        <dbReference type="EMBL" id="MFD1871954.1"/>
    </source>
</evidence>
<dbReference type="SUPFAM" id="SSF81338">
    <property type="entry name" value="Aquaporin-like"/>
    <property type="match status" value="1"/>
</dbReference>
<keyword evidence="12" id="KW-1185">Reference proteome</keyword>
<dbReference type="Proteomes" id="UP001597197">
    <property type="component" value="Unassembled WGS sequence"/>
</dbReference>
<accession>A0ABW4QR27</accession>
<feature type="transmembrane region" description="Helical" evidence="10">
    <location>
        <begin position="104"/>
        <end position="126"/>
    </location>
</feature>
<keyword evidence="5 8" id="KW-0812">Transmembrane</keyword>
<dbReference type="EMBL" id="JBHUFD010000001">
    <property type="protein sequence ID" value="MFD1871954.1"/>
    <property type="molecule type" value="Genomic_DNA"/>
</dbReference>
<gene>
    <name evidence="11" type="primary">aqpZ</name>
    <name evidence="11" type="ORF">ACFSDX_05925</name>
</gene>
<dbReference type="Pfam" id="PF00230">
    <property type="entry name" value="MIP"/>
    <property type="match status" value="1"/>
</dbReference>
<evidence type="ECO:0000256" key="6">
    <source>
        <dbReference type="ARBA" id="ARBA00022989"/>
    </source>
</evidence>
<evidence type="ECO:0000256" key="2">
    <source>
        <dbReference type="ARBA" id="ARBA00006175"/>
    </source>
</evidence>
<feature type="transmembrane region" description="Helical" evidence="10">
    <location>
        <begin position="32"/>
        <end position="51"/>
    </location>
</feature>
<evidence type="ECO:0000256" key="1">
    <source>
        <dbReference type="ARBA" id="ARBA00004651"/>
    </source>
</evidence>
<feature type="region of interest" description="Disordered" evidence="9">
    <location>
        <begin position="260"/>
        <end position="284"/>
    </location>
</feature>
<comment type="similarity">
    <text evidence="2 8">Belongs to the MIP/aquaporin (TC 1.A.8) family.</text>
</comment>
<dbReference type="PRINTS" id="PR00783">
    <property type="entry name" value="MINTRINSICP"/>
</dbReference>
<keyword evidence="6 10" id="KW-1133">Transmembrane helix</keyword>
<protein>
    <submittedName>
        <fullName evidence="11">Aquaporin Z</fullName>
    </submittedName>
</protein>
<keyword evidence="4" id="KW-1003">Cell membrane</keyword>
<dbReference type="PANTHER" id="PTHR19139:SF199">
    <property type="entry name" value="MIP17260P"/>
    <property type="match status" value="1"/>
</dbReference>
<evidence type="ECO:0000256" key="10">
    <source>
        <dbReference type="SAM" id="Phobius"/>
    </source>
</evidence>
<dbReference type="PROSITE" id="PS00221">
    <property type="entry name" value="MIP"/>
    <property type="match status" value="1"/>
</dbReference>
<evidence type="ECO:0000256" key="3">
    <source>
        <dbReference type="ARBA" id="ARBA00022448"/>
    </source>
</evidence>
<evidence type="ECO:0000256" key="4">
    <source>
        <dbReference type="ARBA" id="ARBA00022475"/>
    </source>
</evidence>
<keyword evidence="3 8" id="KW-0813">Transport</keyword>
<comment type="caution">
    <text evidence="11">The sequence shown here is derived from an EMBL/GenBank/DDBJ whole genome shotgun (WGS) entry which is preliminary data.</text>
</comment>
<dbReference type="NCBIfam" id="NF003838">
    <property type="entry name" value="PRK05420.1"/>
    <property type="match status" value="1"/>
</dbReference>
<evidence type="ECO:0000256" key="5">
    <source>
        <dbReference type="ARBA" id="ARBA00022692"/>
    </source>
</evidence>
<keyword evidence="7 10" id="KW-0472">Membrane</keyword>
<feature type="transmembrane region" description="Helical" evidence="10">
    <location>
        <begin position="228"/>
        <end position="249"/>
    </location>
</feature>
<feature type="transmembrane region" description="Helical" evidence="10">
    <location>
        <begin position="187"/>
        <end position="208"/>
    </location>
</feature>
<feature type="transmembrane region" description="Helical" evidence="10">
    <location>
        <begin position="57"/>
        <end position="77"/>
    </location>
</feature>
<organism evidence="11 12">
    <name type="scientific">Hymenobacter bucti</name>
    <dbReference type="NCBI Taxonomy" id="1844114"/>
    <lineage>
        <taxon>Bacteria</taxon>
        <taxon>Pseudomonadati</taxon>
        <taxon>Bacteroidota</taxon>
        <taxon>Cytophagia</taxon>
        <taxon>Cytophagales</taxon>
        <taxon>Hymenobacteraceae</taxon>
        <taxon>Hymenobacter</taxon>
    </lineage>
</organism>
<evidence type="ECO:0000313" key="12">
    <source>
        <dbReference type="Proteomes" id="UP001597197"/>
    </source>
</evidence>
<dbReference type="NCBIfam" id="TIGR00861">
    <property type="entry name" value="MIP"/>
    <property type="match status" value="1"/>
</dbReference>
<feature type="transmembrane region" description="Helical" evidence="10">
    <location>
        <begin position="152"/>
        <end position="175"/>
    </location>
</feature>
<evidence type="ECO:0000256" key="7">
    <source>
        <dbReference type="ARBA" id="ARBA00023136"/>
    </source>
</evidence>
<sequence>MATTTPIINDSELEEQAGFTSPTLGQRLGVEFLGTFWLVLGGCGSAVLAAAFPNVGIGLLGVSLAFGLTVLTMAFAFGHISGGHFNPAVTVGLWLAGRQGPRFVLPYIVVQVVGATAGAAVLYFIASGNPAYSLATNGLAANGYEAGSPGHFTLAASFVTEVVMTMLFLFIILGATDRRAAKGFGPLAIGLGLTLIHLISIPVTNTSVNPARSTGPAFFVGGLALSQLWLFWVAPLVGAAIAGITYRFLTGAEGREPIASQGQRISQATTSIGDVTSSRSTGEL</sequence>
<dbReference type="InterPro" id="IPR023271">
    <property type="entry name" value="Aquaporin-like"/>
</dbReference>
<name>A0ABW4QR27_9BACT</name>
<dbReference type="InterPro" id="IPR034294">
    <property type="entry name" value="Aquaporin_transptr"/>
</dbReference>
<proteinExistence type="inferred from homology"/>
<dbReference type="CDD" id="cd00333">
    <property type="entry name" value="MIP"/>
    <property type="match status" value="1"/>
</dbReference>